<dbReference type="RefSeq" id="WP_058371011.1">
    <property type="nucleotide sequence ID" value="NZ_LNTB01000001.1"/>
</dbReference>
<dbReference type="EMBL" id="LNTB01000001">
    <property type="protein sequence ID" value="KSW12329.1"/>
    <property type="molecule type" value="Genomic_DNA"/>
</dbReference>
<proteinExistence type="predicted"/>
<keyword evidence="2" id="KW-1185">Reference proteome</keyword>
<name>A0A0V8RW82_PYROC</name>
<dbReference type="AlphaFoldDB" id="A0A0V8RW82"/>
<accession>A0A0V8RW82</accession>
<reference evidence="1 2" key="1">
    <citation type="submission" date="2015-11" db="EMBL/GenBank/DDBJ databases">
        <title>Genome sequence of Pyrodictium occultum PL-19, a marine hyperthermophilic archaeon isolated from Volcano, Italy.</title>
        <authorList>
            <person name="Utturkar S."/>
            <person name="Huber H."/>
            <person name="Leptihn S."/>
            <person name="Brown S."/>
            <person name="Stetter K.O."/>
            <person name="Podar M."/>
        </authorList>
    </citation>
    <scope>NUCLEOTIDE SEQUENCE [LARGE SCALE GENOMIC DNA]</scope>
    <source>
        <strain evidence="1 2">PL-19</strain>
    </source>
</reference>
<gene>
    <name evidence="1" type="ORF">CF15_06195</name>
</gene>
<protein>
    <submittedName>
        <fullName evidence="1">Uncharacterized protein</fullName>
    </submittedName>
</protein>
<dbReference type="STRING" id="2309.CF15_06195"/>
<comment type="caution">
    <text evidence="1">The sequence shown here is derived from an EMBL/GenBank/DDBJ whole genome shotgun (WGS) entry which is preliminary data.</text>
</comment>
<dbReference type="OrthoDB" id="15290at2157"/>
<evidence type="ECO:0000313" key="1">
    <source>
        <dbReference type="EMBL" id="KSW12329.1"/>
    </source>
</evidence>
<sequence length="128" mass="14211">MPSRGGSTVEGSDKLAELALRMARAFKSFQGFIYQRGIDDPRDVLAVARSSGIGMLLNNIVLSQEHGIYALLPNDRACRTECTYERGCKPNDSECINKCMNECRSRTVERIVEALEKYAGSRRGHGKP</sequence>
<organism evidence="1 2">
    <name type="scientific">Pyrodictium occultum</name>
    <dbReference type="NCBI Taxonomy" id="2309"/>
    <lineage>
        <taxon>Archaea</taxon>
        <taxon>Thermoproteota</taxon>
        <taxon>Thermoprotei</taxon>
        <taxon>Desulfurococcales</taxon>
        <taxon>Pyrodictiaceae</taxon>
        <taxon>Pyrodictium</taxon>
    </lineage>
</organism>
<evidence type="ECO:0000313" key="2">
    <source>
        <dbReference type="Proteomes" id="UP000053352"/>
    </source>
</evidence>
<dbReference type="Proteomes" id="UP000053352">
    <property type="component" value="Unassembled WGS sequence"/>
</dbReference>